<accession>A0A5R9QBH0</accession>
<dbReference type="Proteomes" id="UP000306753">
    <property type="component" value="Unassembled WGS sequence"/>
</dbReference>
<evidence type="ECO:0008006" key="3">
    <source>
        <dbReference type="Google" id="ProtNLM"/>
    </source>
</evidence>
<keyword evidence="2" id="KW-1185">Reference proteome</keyword>
<gene>
    <name evidence="1" type="ORF">DN820_17890</name>
</gene>
<reference evidence="1 2" key="1">
    <citation type="journal article" date="2017" name="Eur. J. Clin. Microbiol. Infect. Dis.">
        <title>Uncommonly isolated clinical Pseudomonas: identification and phylogenetic assignation.</title>
        <authorList>
            <person name="Mulet M."/>
            <person name="Gomila M."/>
            <person name="Ramirez A."/>
            <person name="Cardew S."/>
            <person name="Moore E.R."/>
            <person name="Lalucat J."/>
            <person name="Garcia-Valdes E."/>
        </authorList>
    </citation>
    <scope>NUCLEOTIDE SEQUENCE [LARGE SCALE GENOMIC DNA]</scope>
    <source>
        <strain evidence="1 2">SD129</strain>
    </source>
</reference>
<dbReference type="EMBL" id="QLAG01000027">
    <property type="protein sequence ID" value="TLX62083.1"/>
    <property type="molecule type" value="Genomic_DNA"/>
</dbReference>
<dbReference type="OrthoDB" id="6990951at2"/>
<comment type="caution">
    <text evidence="1">The sequence shown here is derived from an EMBL/GenBank/DDBJ whole genome shotgun (WGS) entry which is preliminary data.</text>
</comment>
<organism evidence="1 2">
    <name type="scientific">Stutzerimonas nosocomialis</name>
    <dbReference type="NCBI Taxonomy" id="1056496"/>
    <lineage>
        <taxon>Bacteria</taxon>
        <taxon>Pseudomonadati</taxon>
        <taxon>Pseudomonadota</taxon>
        <taxon>Gammaproteobacteria</taxon>
        <taxon>Pseudomonadales</taxon>
        <taxon>Pseudomonadaceae</taxon>
        <taxon>Stutzerimonas</taxon>
    </lineage>
</organism>
<dbReference type="AlphaFoldDB" id="A0A5R9QBH0"/>
<name>A0A5R9QBH0_9GAMM</name>
<sequence>MNFTRAREVMKQHFHPLGFDATMQTPHTLLARVFDPATDETLLTVTGIPCAKQLSEEDVERIIRAVESDLELVTRNGVFNRT</sequence>
<dbReference type="Pfam" id="PF07865">
    <property type="entry name" value="DUF1652"/>
    <property type="match status" value="1"/>
</dbReference>
<proteinExistence type="predicted"/>
<evidence type="ECO:0000313" key="2">
    <source>
        <dbReference type="Proteomes" id="UP000306753"/>
    </source>
</evidence>
<evidence type="ECO:0000313" key="1">
    <source>
        <dbReference type="EMBL" id="TLX62083.1"/>
    </source>
</evidence>
<protein>
    <recommendedName>
        <fullName evidence="3">DUF1652 domain-containing protein</fullName>
    </recommendedName>
</protein>
<dbReference type="InterPro" id="IPR012448">
    <property type="entry name" value="DUF1652"/>
</dbReference>